<organism evidence="1 2">
    <name type="scientific">Pseudoalteromonas spongiae</name>
    <dbReference type="NCBI Taxonomy" id="298657"/>
    <lineage>
        <taxon>Bacteria</taxon>
        <taxon>Pseudomonadati</taxon>
        <taxon>Pseudomonadota</taxon>
        <taxon>Gammaproteobacteria</taxon>
        <taxon>Alteromonadales</taxon>
        <taxon>Pseudoalteromonadaceae</taxon>
        <taxon>Pseudoalteromonas</taxon>
    </lineage>
</organism>
<dbReference type="Proteomes" id="UP001382455">
    <property type="component" value="Unassembled WGS sequence"/>
</dbReference>
<protein>
    <recommendedName>
        <fullName evidence="3">Orphan protein</fullName>
    </recommendedName>
</protein>
<evidence type="ECO:0008006" key="3">
    <source>
        <dbReference type="Google" id="ProtNLM"/>
    </source>
</evidence>
<reference evidence="1 2" key="1">
    <citation type="submission" date="2023-12" db="EMBL/GenBank/DDBJ databases">
        <title>Friends and Foes: Symbiotic and Algicidal bacterial influence on Karenia brevis blooms.</title>
        <authorList>
            <person name="Fei C."/>
            <person name="Mohamed A.R."/>
            <person name="Booker A."/>
            <person name="Arshad M."/>
            <person name="Klass S."/>
            <person name="Ahn S."/>
            <person name="Gilbert P.M."/>
            <person name="Heil C.A."/>
            <person name="Martinez J.M."/>
            <person name="Amin S.A."/>
        </authorList>
    </citation>
    <scope>NUCLEOTIDE SEQUENCE [LARGE SCALE GENOMIC DNA]</scope>
    <source>
        <strain evidence="1 2">CE15</strain>
    </source>
</reference>
<accession>A0ABU8ENK8</accession>
<proteinExistence type="predicted"/>
<sequence>MISGFKNTLLNIIKTQPVVDQHSEAWILDTFLWVYQEFDGDVLLNDMRFVLPNAEFFPEQVSSIEQMASYVFTQVKQYAGMQAWPIQLVAPHQISEQSFPRLEFANVKRGESAELIAASGSLNISFNPNQINQPQDLIASFSQSLAHINVLQNRSLPPGGQEFVPQAVDLLSCFMGFGVMMANTAYQFRGGCGSCYNPYAKRSATLNESELIYILALLLKAKKLPLSHISSHLKPHLRTMLKRANKQLENTIKQSANPMLIALTEVK</sequence>
<dbReference type="RefSeq" id="WP_336434477.1">
    <property type="nucleotide sequence ID" value="NZ_JBAWKS010000001.1"/>
</dbReference>
<gene>
    <name evidence="1" type="ORF">WAE96_02380</name>
</gene>
<evidence type="ECO:0000313" key="1">
    <source>
        <dbReference type="EMBL" id="MEI4548551.1"/>
    </source>
</evidence>
<keyword evidence="2" id="KW-1185">Reference proteome</keyword>
<comment type="caution">
    <text evidence="1">The sequence shown here is derived from an EMBL/GenBank/DDBJ whole genome shotgun (WGS) entry which is preliminary data.</text>
</comment>
<evidence type="ECO:0000313" key="2">
    <source>
        <dbReference type="Proteomes" id="UP001382455"/>
    </source>
</evidence>
<dbReference type="EMBL" id="JBAWKS010000001">
    <property type="protein sequence ID" value="MEI4548551.1"/>
    <property type="molecule type" value="Genomic_DNA"/>
</dbReference>
<name>A0ABU8ENK8_9GAMM</name>